<reference evidence="2" key="1">
    <citation type="submission" date="2023-06" db="EMBL/GenBank/DDBJ databases">
        <title>Survivors Of The Sea: Transcriptome response of Skeletonema marinoi to long-term dormancy.</title>
        <authorList>
            <person name="Pinder M.I.M."/>
            <person name="Kourtchenko O."/>
            <person name="Robertson E.K."/>
            <person name="Larsson T."/>
            <person name="Maumus F."/>
            <person name="Osuna-Cruz C.M."/>
            <person name="Vancaester E."/>
            <person name="Stenow R."/>
            <person name="Vandepoele K."/>
            <person name="Ploug H."/>
            <person name="Bruchert V."/>
            <person name="Godhe A."/>
            <person name="Topel M."/>
        </authorList>
    </citation>
    <scope>NUCLEOTIDE SEQUENCE</scope>
    <source>
        <strain evidence="2">R05AC</strain>
    </source>
</reference>
<dbReference type="Proteomes" id="UP001224775">
    <property type="component" value="Unassembled WGS sequence"/>
</dbReference>
<dbReference type="AlphaFoldDB" id="A0AAD8YM84"/>
<dbReference type="EMBL" id="JATAAI010000001">
    <property type="protein sequence ID" value="KAK1748578.1"/>
    <property type="molecule type" value="Genomic_DNA"/>
</dbReference>
<evidence type="ECO:0000313" key="2">
    <source>
        <dbReference type="EMBL" id="KAK1748578.1"/>
    </source>
</evidence>
<evidence type="ECO:0000313" key="3">
    <source>
        <dbReference type="Proteomes" id="UP001224775"/>
    </source>
</evidence>
<feature type="compositionally biased region" description="Basic and acidic residues" evidence="1">
    <location>
        <begin position="31"/>
        <end position="41"/>
    </location>
</feature>
<gene>
    <name evidence="2" type="ORF">QTG54_000517</name>
</gene>
<comment type="caution">
    <text evidence="2">The sequence shown here is derived from an EMBL/GenBank/DDBJ whole genome shotgun (WGS) entry which is preliminary data.</text>
</comment>
<feature type="region of interest" description="Disordered" evidence="1">
    <location>
        <begin position="1"/>
        <end position="51"/>
    </location>
</feature>
<feature type="compositionally biased region" description="Polar residues" evidence="1">
    <location>
        <begin position="1"/>
        <end position="12"/>
    </location>
</feature>
<name>A0AAD8YM84_9STRA</name>
<protein>
    <submittedName>
        <fullName evidence="2">Uncharacterized protein</fullName>
    </submittedName>
</protein>
<keyword evidence="3" id="KW-1185">Reference proteome</keyword>
<evidence type="ECO:0000256" key="1">
    <source>
        <dbReference type="SAM" id="MobiDB-lite"/>
    </source>
</evidence>
<organism evidence="2 3">
    <name type="scientific">Skeletonema marinoi</name>
    <dbReference type="NCBI Taxonomy" id="267567"/>
    <lineage>
        <taxon>Eukaryota</taxon>
        <taxon>Sar</taxon>
        <taxon>Stramenopiles</taxon>
        <taxon>Ochrophyta</taxon>
        <taxon>Bacillariophyta</taxon>
        <taxon>Coscinodiscophyceae</taxon>
        <taxon>Thalassiosirophycidae</taxon>
        <taxon>Thalassiosirales</taxon>
        <taxon>Skeletonemataceae</taxon>
        <taxon>Skeletonema</taxon>
        <taxon>Skeletonema marinoi-dohrnii complex</taxon>
    </lineage>
</organism>
<proteinExistence type="predicted"/>
<accession>A0AAD8YM84</accession>
<sequence>MADPAPTSTSSRCWIFFRQDDPPTRHNNVQGDEKPLDKTADTTEETTSSSFMYDPSKSFASWLSSQDYDSGNIAAVPDSPHLLGIDADDDTYLSEELRHNDGTSPEEMYDGSKSIAEWLSSRDADNVVLTSVSPQRRKAQFEGLMFHSAHGQVGGGNKNMSQYDSNDACTETNGATSAGMLNNICYGNEVARILSETCGCTIITQLNDLLDTTHCDGDIQDDNNENHYQDEILGVDEEAVEVPIDNEIHHIRCNSNEEETPQQKGTIWRKYV</sequence>